<evidence type="ECO:0000313" key="4">
    <source>
        <dbReference type="Proteomes" id="UP001305521"/>
    </source>
</evidence>
<accession>A0ABZ0PKF1</accession>
<dbReference type="EMBL" id="CP137852">
    <property type="protein sequence ID" value="WPB86218.1"/>
    <property type="molecule type" value="Genomic_DNA"/>
</dbReference>
<gene>
    <name evidence="3" type="ORF">R9Z33_04945</name>
</gene>
<feature type="chain" id="PRO_5046723791" evidence="2">
    <location>
        <begin position="28"/>
        <end position="117"/>
    </location>
</feature>
<proteinExistence type="predicted"/>
<feature type="transmembrane region" description="Helical" evidence="1">
    <location>
        <begin position="91"/>
        <end position="115"/>
    </location>
</feature>
<dbReference type="Proteomes" id="UP001305521">
    <property type="component" value="Chromosome"/>
</dbReference>
<organism evidence="3 4">
    <name type="scientific">Sediminicoccus rosea</name>
    <dbReference type="NCBI Taxonomy" id="1225128"/>
    <lineage>
        <taxon>Bacteria</taxon>
        <taxon>Pseudomonadati</taxon>
        <taxon>Pseudomonadota</taxon>
        <taxon>Alphaproteobacteria</taxon>
        <taxon>Acetobacterales</taxon>
        <taxon>Roseomonadaceae</taxon>
        <taxon>Sediminicoccus</taxon>
    </lineage>
</organism>
<evidence type="ECO:0000256" key="1">
    <source>
        <dbReference type="SAM" id="Phobius"/>
    </source>
</evidence>
<keyword evidence="1" id="KW-0812">Transmembrane</keyword>
<keyword evidence="1" id="KW-0472">Membrane</keyword>
<keyword evidence="1" id="KW-1133">Transmembrane helix</keyword>
<keyword evidence="2" id="KW-0732">Signal</keyword>
<evidence type="ECO:0000256" key="2">
    <source>
        <dbReference type="SAM" id="SignalP"/>
    </source>
</evidence>
<keyword evidence="4" id="KW-1185">Reference proteome</keyword>
<sequence>MMLTKLSRLWLAASLTLAAIFQTPAWADRSPIFGGATIEAISQEAARDITARGELANYFGGLAVSFSYSAYVFAFYARYYSVSGSAQEQSWYTAAAWYAYYAHLYSAWAAAYSAAGM</sequence>
<evidence type="ECO:0000313" key="3">
    <source>
        <dbReference type="EMBL" id="WPB86218.1"/>
    </source>
</evidence>
<name>A0ABZ0PKF1_9PROT</name>
<dbReference type="RefSeq" id="WP_318650191.1">
    <property type="nucleotide sequence ID" value="NZ_CP137852.1"/>
</dbReference>
<feature type="signal peptide" evidence="2">
    <location>
        <begin position="1"/>
        <end position="27"/>
    </location>
</feature>
<protein>
    <submittedName>
        <fullName evidence="3">Uncharacterized protein</fullName>
    </submittedName>
</protein>
<feature type="transmembrane region" description="Helical" evidence="1">
    <location>
        <begin position="58"/>
        <end position="79"/>
    </location>
</feature>
<reference evidence="3 4" key="1">
    <citation type="submission" date="2023-11" db="EMBL/GenBank/DDBJ databases">
        <title>Arctic aerobic anoxygenic photoheterotroph Sediminicoccus rosea KRV36 adapts its photosynthesis to long days of polar summer.</title>
        <authorList>
            <person name="Tomasch J."/>
            <person name="Kopejtka K."/>
            <person name="Bily T."/>
            <person name="Gardiner A.T."/>
            <person name="Gardian Z."/>
            <person name="Shivaramu S."/>
            <person name="Koblizek M."/>
            <person name="Engelhardt F."/>
            <person name="Kaftan D."/>
        </authorList>
    </citation>
    <scope>NUCLEOTIDE SEQUENCE [LARGE SCALE GENOMIC DNA]</scope>
    <source>
        <strain evidence="3 4">R-30</strain>
    </source>
</reference>